<feature type="compositionally biased region" description="Basic and acidic residues" evidence="1">
    <location>
        <begin position="440"/>
        <end position="459"/>
    </location>
</feature>
<keyword evidence="2" id="KW-1133">Transmembrane helix</keyword>
<dbReference type="EMBL" id="KZ613847">
    <property type="protein sequence ID" value="PMD56995.1"/>
    <property type="molecule type" value="Genomic_DNA"/>
</dbReference>
<keyword evidence="2" id="KW-0472">Membrane</keyword>
<accession>A0A2J6T1U5</accession>
<dbReference type="AlphaFoldDB" id="A0A2J6T1U5"/>
<evidence type="ECO:0000256" key="1">
    <source>
        <dbReference type="SAM" id="MobiDB-lite"/>
    </source>
</evidence>
<dbReference type="OrthoDB" id="3559765at2759"/>
<feature type="region of interest" description="Disordered" evidence="1">
    <location>
        <begin position="130"/>
        <end position="223"/>
    </location>
</feature>
<feature type="transmembrane region" description="Helical" evidence="2">
    <location>
        <begin position="12"/>
        <end position="31"/>
    </location>
</feature>
<protein>
    <submittedName>
        <fullName evidence="3">Uncharacterized protein</fullName>
    </submittedName>
</protein>
<evidence type="ECO:0000313" key="3">
    <source>
        <dbReference type="EMBL" id="PMD56995.1"/>
    </source>
</evidence>
<feature type="compositionally biased region" description="Pro residues" evidence="1">
    <location>
        <begin position="149"/>
        <end position="188"/>
    </location>
</feature>
<dbReference type="GeneID" id="36580807"/>
<dbReference type="Proteomes" id="UP000235371">
    <property type="component" value="Unassembled WGS sequence"/>
</dbReference>
<dbReference type="InParanoid" id="A0A2J6T1U5"/>
<keyword evidence="2" id="KW-0812">Transmembrane</keyword>
<dbReference type="STRING" id="1095630.A0A2J6T1U5"/>
<feature type="compositionally biased region" description="Low complexity" evidence="1">
    <location>
        <begin position="189"/>
        <end position="223"/>
    </location>
</feature>
<feature type="transmembrane region" description="Helical" evidence="2">
    <location>
        <begin position="413"/>
        <end position="435"/>
    </location>
</feature>
<evidence type="ECO:0000256" key="2">
    <source>
        <dbReference type="SAM" id="Phobius"/>
    </source>
</evidence>
<keyword evidence="4" id="KW-1185">Reference proteome</keyword>
<name>A0A2J6T1U5_9HELO</name>
<feature type="region of interest" description="Disordered" evidence="1">
    <location>
        <begin position="439"/>
        <end position="471"/>
    </location>
</feature>
<proteinExistence type="predicted"/>
<reference evidence="3 4" key="1">
    <citation type="submission" date="2016-04" db="EMBL/GenBank/DDBJ databases">
        <title>A degradative enzymes factory behind the ericoid mycorrhizal symbiosis.</title>
        <authorList>
            <consortium name="DOE Joint Genome Institute"/>
            <person name="Martino E."/>
            <person name="Morin E."/>
            <person name="Grelet G."/>
            <person name="Kuo A."/>
            <person name="Kohler A."/>
            <person name="Daghino S."/>
            <person name="Barry K."/>
            <person name="Choi C."/>
            <person name="Cichocki N."/>
            <person name="Clum A."/>
            <person name="Copeland A."/>
            <person name="Hainaut M."/>
            <person name="Haridas S."/>
            <person name="Labutti K."/>
            <person name="Lindquist E."/>
            <person name="Lipzen A."/>
            <person name="Khouja H.-R."/>
            <person name="Murat C."/>
            <person name="Ohm R."/>
            <person name="Olson A."/>
            <person name="Spatafora J."/>
            <person name="Veneault-Fourrey C."/>
            <person name="Henrissat B."/>
            <person name="Grigoriev I."/>
            <person name="Martin F."/>
            <person name="Perotto S."/>
        </authorList>
    </citation>
    <scope>NUCLEOTIDE SEQUENCE [LARGE SCALE GENOMIC DNA]</scope>
    <source>
        <strain evidence="3 4">E</strain>
    </source>
</reference>
<sequence length="471" mass="48752">MDTVRCMCPQRLIMYWFILLFIAPAVSRGSYNVSHVLHSSNLLSGRQNTCGSCASTEQCCGSTCIDAALVCCPDGLYWCPIVGESCEPCPAGLHCSTIYGDYSPWACCPDNVCTLRVSSGTGIATIVTSIGSPAPPSSAPPTSTYTPPTTTPSPSPSPPHTTPTPSPSPTTPSPSRSPPPTTPSPSPSPTTRLITPPIITPTITPTLSTTPKSASSKASATSSSINSVKFITSTISPRSTASRWDGSGPLLTGTCATPEFSLVNGPQTTSVFYIGVVGCVGDKTDCCPFQVSSTTATVTAAGPAPTTQLNFPSASTTNQNTLPDCPADYQTISSSFCCPSGYLLWDTPLGGITPCYSTTSNYLTPPSITDASATDFAAPTGPSITTSTVVNVVYAMNYPVKGRSTTLSKGADAGIGVGSVAVAAVAASVLFWFFFRRRPRDPDNEDNHSPYSDRGRGRNESSPSAGPAVTP</sequence>
<gene>
    <name evidence="3" type="ORF">K444DRAFT_42391</name>
</gene>
<organism evidence="3 4">
    <name type="scientific">Hyaloscypha bicolor E</name>
    <dbReference type="NCBI Taxonomy" id="1095630"/>
    <lineage>
        <taxon>Eukaryota</taxon>
        <taxon>Fungi</taxon>
        <taxon>Dikarya</taxon>
        <taxon>Ascomycota</taxon>
        <taxon>Pezizomycotina</taxon>
        <taxon>Leotiomycetes</taxon>
        <taxon>Helotiales</taxon>
        <taxon>Hyaloscyphaceae</taxon>
        <taxon>Hyaloscypha</taxon>
        <taxon>Hyaloscypha bicolor</taxon>
    </lineage>
</organism>
<dbReference type="RefSeq" id="XP_024733899.1">
    <property type="nucleotide sequence ID" value="XM_024872727.1"/>
</dbReference>
<evidence type="ECO:0000313" key="4">
    <source>
        <dbReference type="Proteomes" id="UP000235371"/>
    </source>
</evidence>
<dbReference type="PRINTS" id="PR01217">
    <property type="entry name" value="PRICHEXTENSN"/>
</dbReference>